<dbReference type="Proteomes" id="UP000807306">
    <property type="component" value="Unassembled WGS sequence"/>
</dbReference>
<dbReference type="InterPro" id="IPR000719">
    <property type="entry name" value="Prot_kinase_dom"/>
</dbReference>
<evidence type="ECO:0000313" key="9">
    <source>
        <dbReference type="EMBL" id="KAF9526477.1"/>
    </source>
</evidence>
<evidence type="ECO:0000256" key="4">
    <source>
        <dbReference type="ARBA" id="ARBA00022741"/>
    </source>
</evidence>
<evidence type="ECO:0000256" key="1">
    <source>
        <dbReference type="ARBA" id="ARBA00006529"/>
    </source>
</evidence>
<dbReference type="GO" id="GO:0005524">
    <property type="term" value="F:ATP binding"/>
    <property type="evidence" value="ECO:0007669"/>
    <property type="project" value="UniProtKB-KW"/>
</dbReference>
<feature type="compositionally biased region" description="Basic and acidic residues" evidence="7">
    <location>
        <begin position="58"/>
        <end position="79"/>
    </location>
</feature>
<dbReference type="EMBL" id="MU157871">
    <property type="protein sequence ID" value="KAF9526477.1"/>
    <property type="molecule type" value="Genomic_DNA"/>
</dbReference>
<evidence type="ECO:0000256" key="5">
    <source>
        <dbReference type="ARBA" id="ARBA00022777"/>
    </source>
</evidence>
<gene>
    <name evidence="9" type="ORF">CPB83DRAFT_876860</name>
</gene>
<dbReference type="GO" id="GO:0004674">
    <property type="term" value="F:protein serine/threonine kinase activity"/>
    <property type="evidence" value="ECO:0007669"/>
    <property type="project" value="UniProtKB-KW"/>
</dbReference>
<proteinExistence type="inferred from homology"/>
<dbReference type="SUPFAM" id="SSF56112">
    <property type="entry name" value="Protein kinase-like (PK-like)"/>
    <property type="match status" value="1"/>
</dbReference>
<comment type="caution">
    <text evidence="9">The sequence shown here is derived from an EMBL/GenBank/DDBJ whole genome shotgun (WGS) entry which is preliminary data.</text>
</comment>
<keyword evidence="3" id="KW-0808">Transferase</keyword>
<keyword evidence="2" id="KW-0723">Serine/threonine-protein kinase</keyword>
<organism evidence="9 10">
    <name type="scientific">Crepidotus variabilis</name>
    <dbReference type="NCBI Taxonomy" id="179855"/>
    <lineage>
        <taxon>Eukaryota</taxon>
        <taxon>Fungi</taxon>
        <taxon>Dikarya</taxon>
        <taxon>Basidiomycota</taxon>
        <taxon>Agaricomycotina</taxon>
        <taxon>Agaricomycetes</taxon>
        <taxon>Agaricomycetidae</taxon>
        <taxon>Agaricales</taxon>
        <taxon>Agaricineae</taxon>
        <taxon>Crepidotaceae</taxon>
        <taxon>Crepidotus</taxon>
    </lineage>
</organism>
<dbReference type="InterPro" id="IPR011009">
    <property type="entry name" value="Kinase-like_dom_sf"/>
</dbReference>
<dbReference type="Pfam" id="PF00069">
    <property type="entry name" value="Pkinase"/>
    <property type="match status" value="1"/>
</dbReference>
<evidence type="ECO:0000256" key="2">
    <source>
        <dbReference type="ARBA" id="ARBA00022527"/>
    </source>
</evidence>
<dbReference type="PANTHER" id="PTHR11584">
    <property type="entry name" value="SERINE/THREONINE PROTEIN KINASE"/>
    <property type="match status" value="1"/>
</dbReference>
<dbReference type="Gene3D" id="1.10.510.10">
    <property type="entry name" value="Transferase(Phosphotransferase) domain 1"/>
    <property type="match status" value="1"/>
</dbReference>
<protein>
    <submittedName>
        <fullName evidence="9">Kinase-like domain-containing protein</fullName>
    </submittedName>
</protein>
<dbReference type="PANTHER" id="PTHR11584:SF369">
    <property type="entry name" value="MITOGEN-ACTIVATED PROTEIN KINASE KINASE KINASE 19-RELATED"/>
    <property type="match status" value="1"/>
</dbReference>
<sequence>MESSDGNSFAPFAQLIADEKSWIKGALIGPGSLGKVYLGMNASHGLLMAVKQVELEPAADHGSPHEHIQDEEQGSEKRLSSTKVLALEREIMERLTSFEHQNLVQYLYTSREEDSGSQFLNIFMEYIAGGSVSALLRDYGAFEEPLAKNFTSQILQGLKYLHEMGLIHRNIKSSNILVGNSGGVKISDFGMSEFKKVDDQHSVFWMAPEVVKQSANITAKADIWSVGCLVVEMLAGKRPWAELTPLQAIFQIGSGVIPTMPSDSPAQVTDFLQQTLRIDQETRPEVNTLLLEAWINKDTSEATE</sequence>
<dbReference type="AlphaFoldDB" id="A0A9P6ECD0"/>
<keyword evidence="6" id="KW-0067">ATP-binding</keyword>
<feature type="domain" description="Protein kinase" evidence="8">
    <location>
        <begin position="22"/>
        <end position="295"/>
    </location>
</feature>
<dbReference type="OrthoDB" id="266718at2759"/>
<evidence type="ECO:0000259" key="8">
    <source>
        <dbReference type="PROSITE" id="PS50011"/>
    </source>
</evidence>
<keyword evidence="10" id="KW-1185">Reference proteome</keyword>
<dbReference type="PROSITE" id="PS50011">
    <property type="entry name" value="PROTEIN_KINASE_DOM"/>
    <property type="match status" value="1"/>
</dbReference>
<evidence type="ECO:0000256" key="6">
    <source>
        <dbReference type="ARBA" id="ARBA00022840"/>
    </source>
</evidence>
<reference evidence="9" key="1">
    <citation type="submission" date="2020-11" db="EMBL/GenBank/DDBJ databases">
        <authorList>
            <consortium name="DOE Joint Genome Institute"/>
            <person name="Ahrendt S."/>
            <person name="Riley R."/>
            <person name="Andreopoulos W."/>
            <person name="Labutti K."/>
            <person name="Pangilinan J."/>
            <person name="Ruiz-Duenas F.J."/>
            <person name="Barrasa J.M."/>
            <person name="Sanchez-Garcia M."/>
            <person name="Camarero S."/>
            <person name="Miyauchi S."/>
            <person name="Serrano A."/>
            <person name="Linde D."/>
            <person name="Babiker R."/>
            <person name="Drula E."/>
            <person name="Ayuso-Fernandez I."/>
            <person name="Pacheco R."/>
            <person name="Padilla G."/>
            <person name="Ferreira P."/>
            <person name="Barriuso J."/>
            <person name="Kellner H."/>
            <person name="Castanera R."/>
            <person name="Alfaro M."/>
            <person name="Ramirez L."/>
            <person name="Pisabarro A.G."/>
            <person name="Kuo A."/>
            <person name="Tritt A."/>
            <person name="Lipzen A."/>
            <person name="He G."/>
            <person name="Yan M."/>
            <person name="Ng V."/>
            <person name="Cullen D."/>
            <person name="Martin F."/>
            <person name="Rosso M.-N."/>
            <person name="Henrissat B."/>
            <person name="Hibbett D."/>
            <person name="Martinez A.T."/>
            <person name="Grigoriev I.V."/>
        </authorList>
    </citation>
    <scope>NUCLEOTIDE SEQUENCE</scope>
    <source>
        <strain evidence="9">CBS 506.95</strain>
    </source>
</reference>
<feature type="region of interest" description="Disordered" evidence="7">
    <location>
        <begin position="58"/>
        <end position="80"/>
    </location>
</feature>
<keyword evidence="4" id="KW-0547">Nucleotide-binding</keyword>
<evidence type="ECO:0000313" key="10">
    <source>
        <dbReference type="Proteomes" id="UP000807306"/>
    </source>
</evidence>
<evidence type="ECO:0000256" key="3">
    <source>
        <dbReference type="ARBA" id="ARBA00022679"/>
    </source>
</evidence>
<keyword evidence="5 9" id="KW-0418">Kinase</keyword>
<name>A0A9P6ECD0_9AGAR</name>
<comment type="similarity">
    <text evidence="1">Belongs to the protein kinase superfamily. STE Ser/Thr protein kinase family. MAP kinase kinase kinase subfamily.</text>
</comment>
<evidence type="ECO:0000256" key="7">
    <source>
        <dbReference type="SAM" id="MobiDB-lite"/>
    </source>
</evidence>
<accession>A0A9P6ECD0</accession>